<dbReference type="SUPFAM" id="SSF53187">
    <property type="entry name" value="Zn-dependent exopeptidases"/>
    <property type="match status" value="1"/>
</dbReference>
<dbReference type="InterPro" id="IPR050072">
    <property type="entry name" value="Peptidase_M20A"/>
</dbReference>
<evidence type="ECO:0000256" key="9">
    <source>
        <dbReference type="ARBA" id="ARBA00022833"/>
    </source>
</evidence>
<dbReference type="RefSeq" id="WP_066593030.1">
    <property type="nucleotide sequence ID" value="NZ_CAJTBZ010000011.1"/>
</dbReference>
<comment type="similarity">
    <text evidence="2 15">Belongs to the peptidase M20A family. DapE subfamily.</text>
</comment>
<keyword evidence="7 15" id="KW-0479">Metal-binding</keyword>
<keyword evidence="10 15" id="KW-0220">Diaminopimelate biosynthesis</keyword>
<gene>
    <name evidence="15" type="primary">dapE</name>
    <name evidence="17" type="ORF">ADH67_05835</name>
</gene>
<dbReference type="SUPFAM" id="SSF55031">
    <property type="entry name" value="Bacterial exopeptidase dimerisation domain"/>
    <property type="match status" value="1"/>
</dbReference>
<comment type="pathway">
    <text evidence="1 15">Amino-acid biosynthesis; L-lysine biosynthesis via DAP pathway; LL-2,6-diaminopimelate from (S)-tetrahydrodipicolinate (succinylase route): step 3/3.</text>
</comment>
<dbReference type="GeneID" id="78361549"/>
<reference evidence="18" key="1">
    <citation type="submission" date="2017-05" db="EMBL/GenBank/DDBJ databases">
        <title>Improved OligoMM genomes.</title>
        <authorList>
            <person name="Garzetti D."/>
        </authorList>
    </citation>
    <scope>NUCLEOTIDE SEQUENCE [LARGE SCALE GENOMIC DNA]</scope>
    <source>
        <strain evidence="18">YL45</strain>
    </source>
</reference>
<evidence type="ECO:0000256" key="12">
    <source>
        <dbReference type="ARBA" id="ARBA00023285"/>
    </source>
</evidence>
<feature type="binding site" evidence="15">
    <location>
        <position position="351"/>
    </location>
    <ligand>
        <name>Zn(2+)</name>
        <dbReference type="ChEBI" id="CHEBI:29105"/>
        <label>2</label>
    </ligand>
</feature>
<dbReference type="EMBL" id="NHMP01000003">
    <property type="protein sequence ID" value="OXE49653.1"/>
    <property type="molecule type" value="Genomic_DNA"/>
</dbReference>
<proteinExistence type="inferred from homology"/>
<evidence type="ECO:0000256" key="11">
    <source>
        <dbReference type="ARBA" id="ARBA00023154"/>
    </source>
</evidence>
<dbReference type="InterPro" id="IPR036264">
    <property type="entry name" value="Bact_exopeptidase_dim_dom"/>
</dbReference>
<dbReference type="Gene3D" id="3.40.630.10">
    <property type="entry name" value="Zn peptidases"/>
    <property type="match status" value="1"/>
</dbReference>
<dbReference type="PANTHER" id="PTHR43808:SF31">
    <property type="entry name" value="N-ACETYL-L-CITRULLINE DEACETYLASE"/>
    <property type="match status" value="1"/>
</dbReference>
<feature type="binding site" evidence="15">
    <location>
        <position position="102"/>
    </location>
    <ligand>
        <name>Zn(2+)</name>
        <dbReference type="ChEBI" id="CHEBI:29105"/>
        <label>2</label>
    </ligand>
</feature>
<dbReference type="Proteomes" id="UP000214610">
    <property type="component" value="Unassembled WGS sequence"/>
</dbReference>
<dbReference type="HAMAP" id="MF_01690">
    <property type="entry name" value="DapE"/>
    <property type="match status" value="1"/>
</dbReference>
<evidence type="ECO:0000256" key="3">
    <source>
        <dbReference type="ARBA" id="ARBA00011738"/>
    </source>
</evidence>
<protein>
    <recommendedName>
        <fullName evidence="5 15">Succinyl-diaminopimelate desuccinylase</fullName>
        <shortName evidence="15">SDAP desuccinylase</shortName>
        <ecNumber evidence="4 15">3.5.1.18</ecNumber>
    </recommendedName>
    <alternativeName>
        <fullName evidence="13 15">N-succinyl-LL-2,6-diaminoheptanedioate amidohydrolase</fullName>
    </alternativeName>
</protein>
<evidence type="ECO:0000256" key="2">
    <source>
        <dbReference type="ARBA" id="ARBA00006746"/>
    </source>
</evidence>
<dbReference type="InterPro" id="IPR005941">
    <property type="entry name" value="DapE_proteobac"/>
</dbReference>
<dbReference type="AlphaFoldDB" id="A0A227KQM6"/>
<dbReference type="Pfam" id="PF07687">
    <property type="entry name" value="M20_dimer"/>
    <property type="match status" value="1"/>
</dbReference>
<evidence type="ECO:0000313" key="18">
    <source>
        <dbReference type="Proteomes" id="UP000214610"/>
    </source>
</evidence>
<evidence type="ECO:0000313" key="17">
    <source>
        <dbReference type="EMBL" id="OXE49653.1"/>
    </source>
</evidence>
<feature type="active site" evidence="15">
    <location>
        <position position="73"/>
    </location>
</feature>
<evidence type="ECO:0000256" key="7">
    <source>
        <dbReference type="ARBA" id="ARBA00022723"/>
    </source>
</evidence>
<dbReference type="GO" id="GO:0050897">
    <property type="term" value="F:cobalt ion binding"/>
    <property type="evidence" value="ECO:0007669"/>
    <property type="project" value="UniProtKB-UniRule"/>
</dbReference>
<feature type="active site" description="Proton acceptor" evidence="15">
    <location>
        <position position="136"/>
    </location>
</feature>
<sequence>MTAASDNLTLRLLREVLSCPSVTPEDKGCQNLISGFLIDAGFESETICRGKTDNLYCWYGSAGPLFLFAGHTDVVPPGCGWNTDPFAPTEVDGNLVARGAQDMKTSDVCFAAAAKQFVKNFPNFKGRIALLLTSDEEGDGKDGTAFAIEELKKKGIQPDFCIVGEPTCSKELGDTIKNGRRGSCNCRVTIYGEQGHVAYPLKVENPIHTASKIISKLAQTQWDQGCEGFPSTSFQVSNITAGTGAVNIVPGSCSFVFNLRYNPATSGQEIENKANGIIKEFAENSDISWEHSAFPFKTEGKELTGCLEKAISKVQDIKPALSTTGGTSDARFISRWCSEVVEFGPVNNLIHKANESIPLKDIPKLTEIYYQTLVNLFSVSSK</sequence>
<dbReference type="GO" id="GO:0008777">
    <property type="term" value="F:acetylornithine deacetylase activity"/>
    <property type="evidence" value="ECO:0007669"/>
    <property type="project" value="TreeGrafter"/>
</dbReference>
<dbReference type="NCBIfam" id="NF009557">
    <property type="entry name" value="PRK13009.1"/>
    <property type="match status" value="1"/>
</dbReference>
<keyword evidence="12 15" id="KW-0170">Cobalt</keyword>
<dbReference type="InterPro" id="IPR011650">
    <property type="entry name" value="Peptidase_M20_dimer"/>
</dbReference>
<dbReference type="GO" id="GO:0006526">
    <property type="term" value="P:L-arginine biosynthetic process"/>
    <property type="evidence" value="ECO:0007669"/>
    <property type="project" value="TreeGrafter"/>
</dbReference>
<dbReference type="UniPathway" id="UPA00034">
    <property type="reaction ID" value="UER00021"/>
</dbReference>
<evidence type="ECO:0000256" key="15">
    <source>
        <dbReference type="HAMAP-Rule" id="MF_01690"/>
    </source>
</evidence>
<comment type="function">
    <text evidence="15">Catalyzes the hydrolysis of N-succinyl-L,L-diaminopimelic acid (SDAP), forming succinate and LL-2,6-diaminopimelate (DAP), an intermediate involved in the bacterial biosynthesis of lysine and meso-diaminopimelic acid, an essential component of bacterial cell walls.</text>
</comment>
<comment type="cofactor">
    <cofactor evidence="15">
        <name>Zn(2+)</name>
        <dbReference type="ChEBI" id="CHEBI:29105"/>
    </cofactor>
    <cofactor evidence="15">
        <name>Co(2+)</name>
        <dbReference type="ChEBI" id="CHEBI:48828"/>
    </cofactor>
    <text evidence="15">Binds 2 Zn(2+) or Co(2+) ions per subunit.</text>
</comment>
<organism evidence="17 18">
    <name type="scientific">Turicimonas muris</name>
    <dbReference type="NCBI Taxonomy" id="1796652"/>
    <lineage>
        <taxon>Bacteria</taxon>
        <taxon>Pseudomonadati</taxon>
        <taxon>Pseudomonadota</taxon>
        <taxon>Betaproteobacteria</taxon>
        <taxon>Burkholderiales</taxon>
        <taxon>Sutterellaceae</taxon>
        <taxon>Turicimonas</taxon>
    </lineage>
</organism>
<dbReference type="GO" id="GO:0008270">
    <property type="term" value="F:zinc ion binding"/>
    <property type="evidence" value="ECO:0007669"/>
    <property type="project" value="UniProtKB-UniRule"/>
</dbReference>
<evidence type="ECO:0000256" key="4">
    <source>
        <dbReference type="ARBA" id="ARBA00011921"/>
    </source>
</evidence>
<dbReference type="EC" id="3.5.1.18" evidence="4 15"/>
<evidence type="ECO:0000256" key="10">
    <source>
        <dbReference type="ARBA" id="ARBA00022915"/>
    </source>
</evidence>
<evidence type="ECO:0000256" key="1">
    <source>
        <dbReference type="ARBA" id="ARBA00005130"/>
    </source>
</evidence>
<dbReference type="Gene3D" id="3.30.70.360">
    <property type="match status" value="1"/>
</dbReference>
<keyword evidence="6 15" id="KW-0028">Amino-acid biosynthesis</keyword>
<dbReference type="GO" id="GO:0019877">
    <property type="term" value="P:diaminopimelate biosynthetic process"/>
    <property type="evidence" value="ECO:0007669"/>
    <property type="project" value="UniProtKB-UniRule"/>
</dbReference>
<comment type="caution">
    <text evidence="17">The sequence shown here is derived from an EMBL/GenBank/DDBJ whole genome shotgun (WGS) entry which is preliminary data.</text>
</comment>
<dbReference type="GO" id="GO:0009014">
    <property type="term" value="F:succinyl-diaminopimelate desuccinylase activity"/>
    <property type="evidence" value="ECO:0007669"/>
    <property type="project" value="UniProtKB-UniRule"/>
</dbReference>
<dbReference type="Gene3D" id="1.10.150.900">
    <property type="match status" value="1"/>
</dbReference>
<dbReference type="GO" id="GO:0009089">
    <property type="term" value="P:lysine biosynthetic process via diaminopimelate"/>
    <property type="evidence" value="ECO:0007669"/>
    <property type="project" value="UniProtKB-UniRule"/>
</dbReference>
<comment type="subunit">
    <text evidence="3 15">Homodimer.</text>
</comment>
<dbReference type="Pfam" id="PF01546">
    <property type="entry name" value="Peptidase_M20"/>
    <property type="match status" value="1"/>
</dbReference>
<comment type="catalytic activity">
    <reaction evidence="14 15">
        <text>N-succinyl-(2S,6S)-2,6-diaminopimelate + H2O = (2S,6S)-2,6-diaminopimelate + succinate</text>
        <dbReference type="Rhea" id="RHEA:22608"/>
        <dbReference type="ChEBI" id="CHEBI:15377"/>
        <dbReference type="ChEBI" id="CHEBI:30031"/>
        <dbReference type="ChEBI" id="CHEBI:57609"/>
        <dbReference type="ChEBI" id="CHEBI:58087"/>
        <dbReference type="EC" id="3.5.1.18"/>
    </reaction>
</comment>
<dbReference type="CDD" id="cd03891">
    <property type="entry name" value="M20_DapE_proteobac"/>
    <property type="match status" value="1"/>
</dbReference>
<keyword evidence="9 15" id="KW-0862">Zinc</keyword>
<evidence type="ECO:0000256" key="13">
    <source>
        <dbReference type="ARBA" id="ARBA00031891"/>
    </source>
</evidence>
<feature type="binding site" evidence="15">
    <location>
        <position position="71"/>
    </location>
    <ligand>
        <name>Zn(2+)</name>
        <dbReference type="ChEBI" id="CHEBI:29105"/>
        <label>1</label>
    </ligand>
</feature>
<dbReference type="NCBIfam" id="TIGR01246">
    <property type="entry name" value="dapE_proteo"/>
    <property type="match status" value="1"/>
</dbReference>
<name>A0A227KQM6_9BURK</name>
<keyword evidence="8 15" id="KW-0378">Hydrolase</keyword>
<dbReference type="PANTHER" id="PTHR43808">
    <property type="entry name" value="ACETYLORNITHINE DEACETYLASE"/>
    <property type="match status" value="1"/>
</dbReference>
<evidence type="ECO:0000256" key="5">
    <source>
        <dbReference type="ARBA" id="ARBA00022391"/>
    </source>
</evidence>
<keyword evidence="11 15" id="KW-0457">Lysine biosynthesis</keyword>
<evidence type="ECO:0000259" key="16">
    <source>
        <dbReference type="Pfam" id="PF07687"/>
    </source>
</evidence>
<dbReference type="InterPro" id="IPR002933">
    <property type="entry name" value="Peptidase_M20"/>
</dbReference>
<feature type="domain" description="Peptidase M20 dimerisation" evidence="16">
    <location>
        <begin position="178"/>
        <end position="284"/>
    </location>
</feature>
<feature type="binding site" evidence="15">
    <location>
        <position position="102"/>
    </location>
    <ligand>
        <name>Zn(2+)</name>
        <dbReference type="ChEBI" id="CHEBI:29105"/>
        <label>1</label>
    </ligand>
</feature>
<feature type="binding site" evidence="15">
    <location>
        <position position="165"/>
    </location>
    <ligand>
        <name>Zn(2+)</name>
        <dbReference type="ChEBI" id="CHEBI:29105"/>
        <label>1</label>
    </ligand>
</feature>
<feature type="binding site" evidence="15">
    <location>
        <position position="137"/>
    </location>
    <ligand>
        <name>Zn(2+)</name>
        <dbReference type="ChEBI" id="CHEBI:29105"/>
        <label>2</label>
    </ligand>
</feature>
<evidence type="ECO:0000256" key="14">
    <source>
        <dbReference type="ARBA" id="ARBA00051301"/>
    </source>
</evidence>
<evidence type="ECO:0000256" key="6">
    <source>
        <dbReference type="ARBA" id="ARBA00022605"/>
    </source>
</evidence>
<accession>A0A227KQM6</accession>
<keyword evidence="18" id="KW-1185">Reference proteome</keyword>
<evidence type="ECO:0000256" key="8">
    <source>
        <dbReference type="ARBA" id="ARBA00022801"/>
    </source>
</evidence>